<dbReference type="PROSITE" id="PS00622">
    <property type="entry name" value="HTH_LUXR_1"/>
    <property type="match status" value="1"/>
</dbReference>
<feature type="domain" description="HTH luxR-type" evidence="4">
    <location>
        <begin position="788"/>
        <end position="856"/>
    </location>
</feature>
<dbReference type="SUPFAM" id="SSF52540">
    <property type="entry name" value="P-loop containing nucleoside triphosphate hydrolases"/>
    <property type="match status" value="1"/>
</dbReference>
<protein>
    <recommendedName>
        <fullName evidence="4">HTH luxR-type domain-containing protein</fullName>
    </recommendedName>
</protein>
<feature type="compositionally biased region" description="Pro residues" evidence="3">
    <location>
        <begin position="778"/>
        <end position="787"/>
    </location>
</feature>
<evidence type="ECO:0000259" key="4">
    <source>
        <dbReference type="PROSITE" id="PS50043"/>
    </source>
</evidence>
<dbReference type="InterPro" id="IPR016032">
    <property type="entry name" value="Sig_transdc_resp-reg_C-effctor"/>
</dbReference>
<dbReference type="InterPro" id="IPR036388">
    <property type="entry name" value="WH-like_DNA-bd_sf"/>
</dbReference>
<reference evidence="5 6" key="1">
    <citation type="journal article" date="2016" name="Front. Microbiol.">
        <title>Comparative Genomics Analysis of Streptomyces Species Reveals Their Adaptation to the Marine Environment and Their Diversity at the Genomic Level.</title>
        <authorList>
            <person name="Tian X."/>
            <person name="Zhang Z."/>
            <person name="Yang T."/>
            <person name="Chen M."/>
            <person name="Li J."/>
            <person name="Chen F."/>
            <person name="Yang J."/>
            <person name="Li W."/>
            <person name="Zhang B."/>
            <person name="Zhang Z."/>
            <person name="Wu J."/>
            <person name="Zhang C."/>
            <person name="Long L."/>
            <person name="Xiao J."/>
        </authorList>
    </citation>
    <scope>NUCLEOTIDE SEQUENCE [LARGE SCALE GENOMIC DNA]</scope>
    <source>
        <strain evidence="5 6">SCSIO 10390</strain>
    </source>
</reference>
<comment type="caution">
    <text evidence="5">The sequence shown here is derived from an EMBL/GenBank/DDBJ whole genome shotgun (WGS) entry which is preliminary data.</text>
</comment>
<dbReference type="PANTHER" id="PTHR16305:SF35">
    <property type="entry name" value="TRANSCRIPTIONAL ACTIVATOR DOMAIN"/>
    <property type="match status" value="1"/>
</dbReference>
<dbReference type="GO" id="GO:0006355">
    <property type="term" value="P:regulation of DNA-templated transcription"/>
    <property type="evidence" value="ECO:0007669"/>
    <property type="project" value="InterPro"/>
</dbReference>
<dbReference type="Gene3D" id="1.25.40.10">
    <property type="entry name" value="Tetratricopeptide repeat domain"/>
    <property type="match status" value="1"/>
</dbReference>
<dbReference type="Gene3D" id="1.10.10.10">
    <property type="entry name" value="Winged helix-like DNA-binding domain superfamily/Winged helix DNA-binding domain"/>
    <property type="match status" value="1"/>
</dbReference>
<dbReference type="Proteomes" id="UP000176087">
    <property type="component" value="Unassembled WGS sequence"/>
</dbReference>
<dbReference type="GO" id="GO:0004016">
    <property type="term" value="F:adenylate cyclase activity"/>
    <property type="evidence" value="ECO:0007669"/>
    <property type="project" value="TreeGrafter"/>
</dbReference>
<dbReference type="SUPFAM" id="SSF48452">
    <property type="entry name" value="TPR-like"/>
    <property type="match status" value="1"/>
</dbReference>
<dbReference type="PATRIC" id="fig|933944.5.peg.1490"/>
<evidence type="ECO:0000313" key="5">
    <source>
        <dbReference type="EMBL" id="OEU91958.1"/>
    </source>
</evidence>
<dbReference type="InterPro" id="IPR000792">
    <property type="entry name" value="Tscrpt_reg_LuxR_C"/>
</dbReference>
<dbReference type="STRING" id="933944.AN215_05765"/>
<evidence type="ECO:0000313" key="6">
    <source>
        <dbReference type="Proteomes" id="UP000176087"/>
    </source>
</evidence>
<dbReference type="InterPro" id="IPR027417">
    <property type="entry name" value="P-loop_NTPase"/>
</dbReference>
<dbReference type="EMBL" id="LJGT01000037">
    <property type="protein sequence ID" value="OEU91958.1"/>
    <property type="molecule type" value="Genomic_DNA"/>
</dbReference>
<accession>A0A1E7JSS3</accession>
<dbReference type="AlphaFoldDB" id="A0A1E7JSS3"/>
<keyword evidence="6" id="KW-1185">Reference proteome</keyword>
<dbReference type="SMART" id="SM00421">
    <property type="entry name" value="HTH_LUXR"/>
    <property type="match status" value="1"/>
</dbReference>
<dbReference type="PRINTS" id="PR00038">
    <property type="entry name" value="HTHLUXR"/>
</dbReference>
<organism evidence="5 6">
    <name type="scientific">Streptomyces abyssalis</name>
    <dbReference type="NCBI Taxonomy" id="933944"/>
    <lineage>
        <taxon>Bacteria</taxon>
        <taxon>Bacillati</taxon>
        <taxon>Actinomycetota</taxon>
        <taxon>Actinomycetes</taxon>
        <taxon>Kitasatosporales</taxon>
        <taxon>Streptomycetaceae</taxon>
        <taxon>Streptomyces</taxon>
    </lineage>
</organism>
<dbReference type="PANTHER" id="PTHR16305">
    <property type="entry name" value="TESTICULAR SOLUBLE ADENYLYL CYCLASE"/>
    <property type="match status" value="1"/>
</dbReference>
<dbReference type="RefSeq" id="WP_070009905.1">
    <property type="nucleotide sequence ID" value="NZ_LJGS01000038.1"/>
</dbReference>
<keyword evidence="1" id="KW-0547">Nucleotide-binding</keyword>
<dbReference type="GO" id="GO:0003677">
    <property type="term" value="F:DNA binding"/>
    <property type="evidence" value="ECO:0007669"/>
    <property type="project" value="InterPro"/>
</dbReference>
<gene>
    <name evidence="5" type="ORF">AN215_05765</name>
</gene>
<dbReference type="GO" id="GO:0005524">
    <property type="term" value="F:ATP binding"/>
    <property type="evidence" value="ECO:0007669"/>
    <property type="project" value="UniProtKB-KW"/>
</dbReference>
<feature type="region of interest" description="Disordered" evidence="3">
    <location>
        <begin position="770"/>
        <end position="796"/>
    </location>
</feature>
<dbReference type="Gene3D" id="3.40.50.300">
    <property type="entry name" value="P-loop containing nucleotide triphosphate hydrolases"/>
    <property type="match status" value="1"/>
</dbReference>
<evidence type="ECO:0000256" key="2">
    <source>
        <dbReference type="ARBA" id="ARBA00022840"/>
    </source>
</evidence>
<keyword evidence="2" id="KW-0067">ATP-binding</keyword>
<dbReference type="InterPro" id="IPR011990">
    <property type="entry name" value="TPR-like_helical_dom_sf"/>
</dbReference>
<proteinExistence type="predicted"/>
<evidence type="ECO:0000256" key="3">
    <source>
        <dbReference type="SAM" id="MobiDB-lite"/>
    </source>
</evidence>
<dbReference type="Pfam" id="PF13191">
    <property type="entry name" value="AAA_16"/>
    <property type="match status" value="1"/>
</dbReference>
<dbReference type="Pfam" id="PF00196">
    <property type="entry name" value="GerE"/>
    <property type="match status" value="1"/>
</dbReference>
<dbReference type="PROSITE" id="PS50043">
    <property type="entry name" value="HTH_LUXR_2"/>
    <property type="match status" value="1"/>
</dbReference>
<sequence length="857" mass="90508">MRSDFLTCSWPLSGRSDEVAGLAGRLTRPDAGRVLLLGEAGVGKTALWREVLDRCGERGAHVLSAAGGASTSDIPFLALSDWAGPAGTETFESMRRAVRAQAGPRPLVLGIDEVDHLDGASASLVAALAQEAGAALLLTARCPEPEPREGVLPGPLGRVPCETVQVEPLSEPAFDRLLRAVLDGPVDGLTTGALWRMSEGNPLFLRHLLLAGAESGGLQRRHGVWTWRGPAGGHPRLRDLVAGAVGVLPDEEARALEYVAQAGSVPRTALESLIGAEALAGLRRRSLITVRPEAEGEQVRVAHPLYGEVVRAGTGPLRRRRIHRDLADAVDRCGGAPDPIRPVLWRLRAGAEVPEARLVRAASAALRHSDPQLAQRLVAHLHSPGAVRVHGQALVAQGLAAEAEELLATRDGPPALRALNLFWGLRRPAEARAVLDGLDEAAAKEPETRVAARALALFTHGESHARDVLPSALDAPDSGDWLTDNAAATLRAYALTLRGRPARVVREFERGAIGLPPAWGSMRGAAEACHVYAMVMAGELEDALRTAGRYCREALERGDEAELALAAFIRGVALYWAGRPDEALEPLREAQALVNEQTIFPVEGIIVTEYASCAAALGRTEEASEALAVAAGRFPEGSSMRENLRKGEVRVHAAAGRVALAADLADRLAETYLAGGRLTTGVEIAYLCCRLRPSAAAARRLHEAAQECDSELFTLFARHGSALAGRDVAGLSAVAEELASLGYAGLALEAVQAARDLSSGRVSDELARRAGELARGRPPGPRSPSPAPARGSGELTGRERQICELAASGMSNPDIAGYLRISVRTVANHLQRAYDKLGVKRRADLPGALALPSADGS</sequence>
<dbReference type="CDD" id="cd06170">
    <property type="entry name" value="LuxR_C_like"/>
    <property type="match status" value="1"/>
</dbReference>
<evidence type="ECO:0000256" key="1">
    <source>
        <dbReference type="ARBA" id="ARBA00022741"/>
    </source>
</evidence>
<dbReference type="SUPFAM" id="SSF46894">
    <property type="entry name" value="C-terminal effector domain of the bipartite response regulators"/>
    <property type="match status" value="1"/>
</dbReference>
<dbReference type="GO" id="GO:0005737">
    <property type="term" value="C:cytoplasm"/>
    <property type="evidence" value="ECO:0007669"/>
    <property type="project" value="TreeGrafter"/>
</dbReference>
<name>A0A1E7JSS3_9ACTN</name>
<dbReference type="InterPro" id="IPR041664">
    <property type="entry name" value="AAA_16"/>
</dbReference>